<dbReference type="EMBL" id="JAIVGD010000005">
    <property type="protein sequence ID" value="KAH0774674.1"/>
    <property type="molecule type" value="Genomic_DNA"/>
</dbReference>
<keyword evidence="3" id="KW-0479">Metal-binding</keyword>
<gene>
    <name evidence="7" type="ORF">KY290_011811</name>
</gene>
<comment type="caution">
    <text evidence="7">The sequence shown here is derived from an EMBL/GenBank/DDBJ whole genome shotgun (WGS) entry which is preliminary data.</text>
</comment>
<proteinExistence type="predicted"/>
<dbReference type="PANTHER" id="PTHR24286">
    <property type="entry name" value="CYTOCHROME P450 26"/>
    <property type="match status" value="1"/>
</dbReference>
<evidence type="ECO:0000256" key="4">
    <source>
        <dbReference type="ARBA" id="ARBA00022989"/>
    </source>
</evidence>
<protein>
    <recommendedName>
        <fullName evidence="9">Cytochrome P450</fullName>
    </recommendedName>
</protein>
<dbReference type="InterPro" id="IPR036396">
    <property type="entry name" value="Cyt_P450_sf"/>
</dbReference>
<keyword evidence="8" id="KW-1185">Reference proteome</keyword>
<evidence type="ECO:0008006" key="9">
    <source>
        <dbReference type="Google" id="ProtNLM"/>
    </source>
</evidence>
<evidence type="ECO:0000256" key="1">
    <source>
        <dbReference type="ARBA" id="ARBA00004167"/>
    </source>
</evidence>
<evidence type="ECO:0000256" key="2">
    <source>
        <dbReference type="ARBA" id="ARBA00022692"/>
    </source>
</evidence>
<evidence type="ECO:0000313" key="8">
    <source>
        <dbReference type="Proteomes" id="UP000826656"/>
    </source>
</evidence>
<dbReference type="Proteomes" id="UP000826656">
    <property type="component" value="Unassembled WGS sequence"/>
</dbReference>
<keyword evidence="6" id="KW-0408">Iron</keyword>
<dbReference type="CDD" id="cd11043">
    <property type="entry name" value="CYP90-like"/>
    <property type="match status" value="1"/>
</dbReference>
<dbReference type="PROSITE" id="PS00086">
    <property type="entry name" value="CYTOCHROME_P450"/>
    <property type="match status" value="2"/>
</dbReference>
<keyword evidence="4" id="KW-1133">Transmembrane helix</keyword>
<dbReference type="SUPFAM" id="SSF48264">
    <property type="entry name" value="Cytochrome P450"/>
    <property type="match status" value="2"/>
</dbReference>
<evidence type="ECO:0000256" key="5">
    <source>
        <dbReference type="ARBA" id="ARBA00023002"/>
    </source>
</evidence>
<sequence length="890" mass="101931">MITATLDYATFKLKQLIGEVDQETRRHNHIGEVTRTRLAWCDELDPEVNSLLSLARGFELETSNMEVPSSNHGGHPKGFYKISYHGITIPPPHFFLVHKHDHKGLPNGSMGLPLIGETYGFCTPHKSFSIGNFLQQHCSRYGKIFKSNIFGAPTIVSCDLELNTFVLQNEGKLFQSSYPKPVKNILGKHSLLLLTDFDRHKRFRSIEMSLINKFKCTPHFFSHLDKLCLSLMESWRGNQFILFFKQAKQFSFSMILMSVLEMEPGEPLGLELLKDFLTFMKGFVSIPINLPWTHHGKAIKARSRIVSTLKQILKEKDSFNEIMLLKGKLSDVEKVSIVLDLLFAGFETTSGLLSLLVYFLAKSSQALQNLKDEHRTLRRKKKKGEPLNWEDYKQMEFTMMVINETLRCGNLVKFVLREAIKGVDFKGYHIPAGWKILPIFSSMHLDPSLHENPSEFNPWRWADPATSKNVTPFGGGLRMCPGSELAKLEAAFFLHHLVLNYRYGKVFKSYIFGSPTIISCDLELNKFVLQKEGKLFQSSYPKPIRDILGKHSLMIVTDVERHKKLRRIEVGLINKFSSTSNFLGGIDKLCISLMESWRGNQLILFSKQAKQLLEDFLTFMKGFVSIPINLPWTPYAKAVKARTRISATLKQILNEWKNRKDVQVQNGQQKGDPFDEILVKEDLISDVEKVSILLDLLLAGYETTSGLLSLLVYFLAQSPQALQTLKDEHLAIRKKKKEGEPLNWEDYKQMEFTTMVINETLRCGNLVKFVHREAIKDVKFKGYHIPAGWKVLPILSAVHLEPSLHENPSEFNPWRWTDPATSHKVVPFGGGSRLCPGSELGKLEASFFLHYLLLNYRWTMKEEEYPMLYPYMDFPKGLLIALETETKNAN</sequence>
<accession>A0ABQ7W3V5</accession>
<evidence type="ECO:0000256" key="3">
    <source>
        <dbReference type="ARBA" id="ARBA00022723"/>
    </source>
</evidence>
<dbReference type="InterPro" id="IPR017972">
    <property type="entry name" value="Cyt_P450_CS"/>
</dbReference>
<dbReference type="PANTHER" id="PTHR24286:SF159">
    <property type="entry name" value="CYTOCHROME P450, FAMILY 724, SUBFAMILY A, POLYPEPTIDE 1"/>
    <property type="match status" value="1"/>
</dbReference>
<comment type="subcellular location">
    <subcellularLocation>
        <location evidence="1">Membrane</location>
        <topology evidence="1">Single-pass membrane protein</topology>
    </subcellularLocation>
</comment>
<evidence type="ECO:0000313" key="7">
    <source>
        <dbReference type="EMBL" id="KAH0774674.1"/>
    </source>
</evidence>
<evidence type="ECO:0000256" key="6">
    <source>
        <dbReference type="ARBA" id="ARBA00023004"/>
    </source>
</evidence>
<dbReference type="PRINTS" id="PR00463">
    <property type="entry name" value="EP450I"/>
</dbReference>
<name>A0ABQ7W3V5_SOLTU</name>
<dbReference type="InterPro" id="IPR002401">
    <property type="entry name" value="Cyt_P450_E_grp-I"/>
</dbReference>
<keyword evidence="2" id="KW-0812">Transmembrane</keyword>
<reference evidence="7 8" key="1">
    <citation type="journal article" date="2021" name="bioRxiv">
        <title>Chromosome-scale and haplotype-resolved genome assembly of a tetraploid potato cultivar.</title>
        <authorList>
            <person name="Sun H."/>
            <person name="Jiao W.-B."/>
            <person name="Krause K."/>
            <person name="Campoy J.A."/>
            <person name="Goel M."/>
            <person name="Folz-Donahue K."/>
            <person name="Kukat C."/>
            <person name="Huettel B."/>
            <person name="Schneeberger K."/>
        </authorList>
    </citation>
    <scope>NUCLEOTIDE SEQUENCE [LARGE SCALE GENOMIC DNA]</scope>
    <source>
        <strain evidence="7">SolTubOtavaFocal</strain>
        <tissue evidence="7">Leaves</tissue>
    </source>
</reference>
<dbReference type="Pfam" id="PF00067">
    <property type="entry name" value="p450"/>
    <property type="match status" value="2"/>
</dbReference>
<keyword evidence="4" id="KW-0472">Membrane</keyword>
<dbReference type="Gene3D" id="1.10.630.10">
    <property type="entry name" value="Cytochrome P450"/>
    <property type="match status" value="2"/>
</dbReference>
<dbReference type="InterPro" id="IPR001128">
    <property type="entry name" value="Cyt_P450"/>
</dbReference>
<keyword evidence="5" id="KW-0560">Oxidoreductase</keyword>
<dbReference type="PRINTS" id="PR00385">
    <property type="entry name" value="P450"/>
</dbReference>
<organism evidence="7 8">
    <name type="scientific">Solanum tuberosum</name>
    <name type="common">Potato</name>
    <dbReference type="NCBI Taxonomy" id="4113"/>
    <lineage>
        <taxon>Eukaryota</taxon>
        <taxon>Viridiplantae</taxon>
        <taxon>Streptophyta</taxon>
        <taxon>Embryophyta</taxon>
        <taxon>Tracheophyta</taxon>
        <taxon>Spermatophyta</taxon>
        <taxon>Magnoliopsida</taxon>
        <taxon>eudicotyledons</taxon>
        <taxon>Gunneridae</taxon>
        <taxon>Pentapetalae</taxon>
        <taxon>asterids</taxon>
        <taxon>lamiids</taxon>
        <taxon>Solanales</taxon>
        <taxon>Solanaceae</taxon>
        <taxon>Solanoideae</taxon>
        <taxon>Solaneae</taxon>
        <taxon>Solanum</taxon>
    </lineage>
</organism>